<keyword evidence="3 5" id="KW-1133">Transmembrane helix</keyword>
<dbReference type="Proteomes" id="UP000245728">
    <property type="component" value="Chromosome"/>
</dbReference>
<dbReference type="GO" id="GO:0016740">
    <property type="term" value="F:transferase activity"/>
    <property type="evidence" value="ECO:0007669"/>
    <property type="project" value="UniProtKB-KW"/>
</dbReference>
<dbReference type="EC" id="2.7.3.-" evidence="8"/>
<dbReference type="OrthoDB" id="9812260at2"/>
<dbReference type="PANTHER" id="PTHR46663:SF2">
    <property type="entry name" value="GGDEF DOMAIN-CONTAINING PROTEIN"/>
    <property type="match status" value="1"/>
</dbReference>
<dbReference type="SMART" id="SM01079">
    <property type="entry name" value="CHASE"/>
    <property type="match status" value="1"/>
</dbReference>
<reference evidence="8 9" key="1">
    <citation type="submission" date="2018-05" db="EMBL/GenBank/DDBJ databases">
        <title>Salinimonas sp. HMF8227 Genome sequencing and assembly.</title>
        <authorList>
            <person name="Kang H."/>
            <person name="Kang J."/>
            <person name="Cha I."/>
            <person name="Kim H."/>
            <person name="Joh K."/>
        </authorList>
    </citation>
    <scope>NUCLEOTIDE SEQUENCE [LARGE SCALE GENOMIC DNA]</scope>
    <source>
        <strain evidence="8 9">HMF8227</strain>
    </source>
</reference>
<dbReference type="PROSITE" id="PS50839">
    <property type="entry name" value="CHASE"/>
    <property type="match status" value="1"/>
</dbReference>
<evidence type="ECO:0000313" key="9">
    <source>
        <dbReference type="Proteomes" id="UP000245728"/>
    </source>
</evidence>
<organism evidence="8 9">
    <name type="scientific">Saliniradius amylolyticus</name>
    <dbReference type="NCBI Taxonomy" id="2183582"/>
    <lineage>
        <taxon>Bacteria</taxon>
        <taxon>Pseudomonadati</taxon>
        <taxon>Pseudomonadota</taxon>
        <taxon>Gammaproteobacteria</taxon>
        <taxon>Alteromonadales</taxon>
        <taxon>Alteromonadaceae</taxon>
        <taxon>Saliniradius</taxon>
    </lineage>
</organism>
<evidence type="ECO:0000259" key="6">
    <source>
        <dbReference type="PROSITE" id="PS50839"/>
    </source>
</evidence>
<dbReference type="Pfam" id="PF00990">
    <property type="entry name" value="GGDEF"/>
    <property type="match status" value="1"/>
</dbReference>
<dbReference type="Pfam" id="PF03924">
    <property type="entry name" value="CHASE"/>
    <property type="match status" value="1"/>
</dbReference>
<keyword evidence="4 5" id="KW-0472">Membrane</keyword>
<dbReference type="SMART" id="SM00267">
    <property type="entry name" value="GGDEF"/>
    <property type="match status" value="1"/>
</dbReference>
<protein>
    <submittedName>
        <fullName evidence="8">Uncharacterized protein</fullName>
        <ecNumber evidence="8">2.7.3.-</ecNumber>
    </submittedName>
</protein>
<evidence type="ECO:0000256" key="1">
    <source>
        <dbReference type="ARBA" id="ARBA00004370"/>
    </source>
</evidence>
<dbReference type="InterPro" id="IPR029787">
    <property type="entry name" value="Nucleotide_cyclase"/>
</dbReference>
<dbReference type="CDD" id="cd01949">
    <property type="entry name" value="GGDEF"/>
    <property type="match status" value="1"/>
</dbReference>
<dbReference type="InterPro" id="IPR006189">
    <property type="entry name" value="CHASE_dom"/>
</dbReference>
<dbReference type="EMBL" id="CP029347">
    <property type="protein sequence ID" value="AWL13155.1"/>
    <property type="molecule type" value="Genomic_DNA"/>
</dbReference>
<dbReference type="InterPro" id="IPR000160">
    <property type="entry name" value="GGDEF_dom"/>
</dbReference>
<keyword evidence="9" id="KW-1185">Reference proteome</keyword>
<dbReference type="Gene3D" id="3.30.70.270">
    <property type="match status" value="1"/>
</dbReference>
<accession>A0A2S2E663</accession>
<sequence length="459" mass="50990">MKSTKTSWFYVALVACYLYASFYTVEKLASLYAGEERQQQQSLVRNQLLAAKSELEAALFRDTYLADSLSTVITIDPDAAVENWFAIADKLVRKGQLARNVGIAPDDVISNVYPLEGNEKAIGLDFRTRPEQYKTVMAARTSGDVFIAGPLELVQGGVALIARFPIFEDYPENQNYWGTVSVVLNFDKLMALADFEGIEGASVALRGKDGMGAQGEVFYGDPALFQKPEATFTIQLPSGTWQMAVNYQLSNVAAIATARDRVRLLGSLIAVLVLLSSILFVRAYNAAHKVSLHDELTGLPNRRFLMSRLEEMVKGKSHSSRFTLVNLDLNGFKVVNDTFGHEAGDELLKLVAQSFKGGLRSSDFVTRIGGDEFVLILNRLAEPEKVNRVLAKLKQHVEANELNWHSKTIRPSISMGYAIYQGQDTSIKELMAQADQHMYTDKRHSKVIPLTTTQTNTRD</sequence>
<dbReference type="InterPro" id="IPR052163">
    <property type="entry name" value="DGC-Regulatory_Protein"/>
</dbReference>
<dbReference type="SUPFAM" id="SSF55073">
    <property type="entry name" value="Nucleotide cyclase"/>
    <property type="match status" value="1"/>
</dbReference>
<dbReference type="GO" id="GO:0007165">
    <property type="term" value="P:signal transduction"/>
    <property type="evidence" value="ECO:0007669"/>
    <property type="project" value="UniProtKB-ARBA"/>
</dbReference>
<dbReference type="PROSITE" id="PS51257">
    <property type="entry name" value="PROKAR_LIPOPROTEIN"/>
    <property type="match status" value="1"/>
</dbReference>
<dbReference type="Gene3D" id="3.30.450.350">
    <property type="entry name" value="CHASE domain"/>
    <property type="match status" value="1"/>
</dbReference>
<dbReference type="AlphaFoldDB" id="A0A2S2E663"/>
<dbReference type="PROSITE" id="PS50887">
    <property type="entry name" value="GGDEF"/>
    <property type="match status" value="1"/>
</dbReference>
<evidence type="ECO:0000256" key="5">
    <source>
        <dbReference type="SAM" id="Phobius"/>
    </source>
</evidence>
<evidence type="ECO:0000256" key="4">
    <source>
        <dbReference type="ARBA" id="ARBA00023136"/>
    </source>
</evidence>
<dbReference type="InterPro" id="IPR043128">
    <property type="entry name" value="Rev_trsase/Diguanyl_cyclase"/>
</dbReference>
<feature type="transmembrane region" description="Helical" evidence="5">
    <location>
        <begin position="6"/>
        <end position="25"/>
    </location>
</feature>
<dbReference type="PANTHER" id="PTHR46663">
    <property type="entry name" value="DIGUANYLATE CYCLASE DGCT-RELATED"/>
    <property type="match status" value="1"/>
</dbReference>
<feature type="domain" description="CHASE" evidence="6">
    <location>
        <begin position="108"/>
        <end position="244"/>
    </location>
</feature>
<feature type="domain" description="GGDEF" evidence="7">
    <location>
        <begin position="320"/>
        <end position="454"/>
    </location>
</feature>
<proteinExistence type="predicted"/>
<keyword evidence="2 5" id="KW-0812">Transmembrane</keyword>
<dbReference type="GO" id="GO:0016020">
    <property type="term" value="C:membrane"/>
    <property type="evidence" value="ECO:0007669"/>
    <property type="project" value="UniProtKB-SubCell"/>
</dbReference>
<evidence type="ECO:0000256" key="3">
    <source>
        <dbReference type="ARBA" id="ARBA00022989"/>
    </source>
</evidence>
<name>A0A2S2E663_9ALTE</name>
<evidence type="ECO:0000256" key="2">
    <source>
        <dbReference type="ARBA" id="ARBA00022692"/>
    </source>
</evidence>
<evidence type="ECO:0000313" key="8">
    <source>
        <dbReference type="EMBL" id="AWL13155.1"/>
    </source>
</evidence>
<comment type="subcellular location">
    <subcellularLocation>
        <location evidence="1">Membrane</location>
    </subcellularLocation>
</comment>
<dbReference type="KEGG" id="salh:HMF8227_02704"/>
<gene>
    <name evidence="8" type="ORF">HMF8227_02704</name>
</gene>
<keyword evidence="8" id="KW-0808">Transferase</keyword>
<evidence type="ECO:0000259" key="7">
    <source>
        <dbReference type="PROSITE" id="PS50887"/>
    </source>
</evidence>
<dbReference type="NCBIfam" id="TIGR00254">
    <property type="entry name" value="GGDEF"/>
    <property type="match status" value="1"/>
</dbReference>
<dbReference type="RefSeq" id="WP_109340672.1">
    <property type="nucleotide sequence ID" value="NZ_CP029347.1"/>
</dbReference>
<dbReference type="InterPro" id="IPR042240">
    <property type="entry name" value="CHASE_sf"/>
</dbReference>